<evidence type="ECO:0000313" key="2">
    <source>
        <dbReference type="Proteomes" id="UP000271974"/>
    </source>
</evidence>
<name>A0A3S1BUA5_ELYCH</name>
<evidence type="ECO:0000313" key="1">
    <source>
        <dbReference type="EMBL" id="RUS91471.1"/>
    </source>
</evidence>
<gene>
    <name evidence="1" type="ORF">EGW08_000795</name>
</gene>
<organism evidence="1 2">
    <name type="scientific">Elysia chlorotica</name>
    <name type="common">Eastern emerald elysia</name>
    <name type="synonym">Sea slug</name>
    <dbReference type="NCBI Taxonomy" id="188477"/>
    <lineage>
        <taxon>Eukaryota</taxon>
        <taxon>Metazoa</taxon>
        <taxon>Spiralia</taxon>
        <taxon>Lophotrochozoa</taxon>
        <taxon>Mollusca</taxon>
        <taxon>Gastropoda</taxon>
        <taxon>Heterobranchia</taxon>
        <taxon>Euthyneura</taxon>
        <taxon>Panpulmonata</taxon>
        <taxon>Sacoglossa</taxon>
        <taxon>Placobranchoidea</taxon>
        <taxon>Plakobranchidae</taxon>
        <taxon>Elysia</taxon>
    </lineage>
</organism>
<dbReference type="Gene3D" id="3.40.630.30">
    <property type="match status" value="1"/>
</dbReference>
<sequence>MVTSFDGGRSVMRRAARVHEDYRGRGIYRRLEQELENYIRDHCPNAQYVSICKNEKDHMFHSRYLAQDFHQVYKREGTQMLVKAANIKSLDSNDHISDHDMIQTRAISADELKLLIRSEEIKKKLFPDNRLLNFYLSYRPMEENVRHLICERGGAFVSLDTDFHNINDVRNRDFQEGNDILPGTHDKYDIKEFSHTPIHVSRPPKGSHSNSQPHQQLLSPETINNVAMVTFYYCYPTAGKPCYFFDAYAKPGLRSPGDHFRSHLRENVLTLRKFFPDQDAVLPLTFDPSIPRDEVMSGLSEVGIVDEKPDAEKWQILYERRQRY</sequence>
<dbReference type="EMBL" id="RQTK01000011">
    <property type="protein sequence ID" value="RUS91471.1"/>
    <property type="molecule type" value="Genomic_DNA"/>
</dbReference>
<evidence type="ECO:0008006" key="3">
    <source>
        <dbReference type="Google" id="ProtNLM"/>
    </source>
</evidence>
<keyword evidence="2" id="KW-1185">Reference proteome</keyword>
<dbReference type="PANTHER" id="PTHR47403">
    <property type="entry name" value="LOC100145250 PROTEIN"/>
    <property type="match status" value="1"/>
</dbReference>
<proteinExistence type="predicted"/>
<comment type="caution">
    <text evidence="1">The sequence shown here is derived from an EMBL/GenBank/DDBJ whole genome shotgun (WGS) entry which is preliminary data.</text>
</comment>
<dbReference type="Proteomes" id="UP000271974">
    <property type="component" value="Unassembled WGS sequence"/>
</dbReference>
<protein>
    <recommendedName>
        <fullName evidence="3">N-acetyltransferase domain-containing protein</fullName>
    </recommendedName>
</protein>
<dbReference type="PANTHER" id="PTHR47403:SF6">
    <property type="entry name" value="N-ACETYLTRANSFERASE DOMAIN-CONTAINING PROTEIN"/>
    <property type="match status" value="1"/>
</dbReference>
<dbReference type="CDD" id="cd04301">
    <property type="entry name" value="NAT_SF"/>
    <property type="match status" value="1"/>
</dbReference>
<dbReference type="AlphaFoldDB" id="A0A3S1BUA5"/>
<accession>A0A3S1BUA5</accession>
<dbReference type="OrthoDB" id="6105923at2759"/>
<reference evidence="1 2" key="1">
    <citation type="submission" date="2019-01" db="EMBL/GenBank/DDBJ databases">
        <title>A draft genome assembly of the solar-powered sea slug Elysia chlorotica.</title>
        <authorList>
            <person name="Cai H."/>
            <person name="Li Q."/>
            <person name="Fang X."/>
            <person name="Li J."/>
            <person name="Curtis N.E."/>
            <person name="Altenburger A."/>
            <person name="Shibata T."/>
            <person name="Feng M."/>
            <person name="Maeda T."/>
            <person name="Schwartz J.A."/>
            <person name="Shigenobu S."/>
            <person name="Lundholm N."/>
            <person name="Nishiyama T."/>
            <person name="Yang H."/>
            <person name="Hasebe M."/>
            <person name="Li S."/>
            <person name="Pierce S.K."/>
            <person name="Wang J."/>
        </authorList>
    </citation>
    <scope>NUCLEOTIDE SEQUENCE [LARGE SCALE GENOMIC DNA]</scope>
    <source>
        <strain evidence="1">EC2010</strain>
        <tissue evidence="1">Whole organism of an adult</tissue>
    </source>
</reference>